<dbReference type="EMBL" id="JABANM010012452">
    <property type="protein sequence ID" value="KAF4735981.1"/>
    <property type="molecule type" value="Genomic_DNA"/>
</dbReference>
<accession>A0A7J6SSX6</accession>
<sequence>MVFLYPAGEILKAATAVAGKTGLGGPFEYFTNGEHPHLTPLPHLAPSTEEIMLSGACDWQKISRLMHAAENVKQVCNHYGLDKLANRIDRMQGDWLDARLMHNPLNSAVKTFLRDHCGNDMYIAKFRGQIHQFANYVLKNAAFSTLPEEQNRAIGKVREKLSSSIHSLERRVPFDLPYSGYLNNHPEPMQDVSTDDALNDVLDIYIPRQLHYTLPGEVNRLAINWNAGVSLLSTLDGDSVSDGQGSIVC</sequence>
<gene>
    <name evidence="1" type="ORF">FOZ62_027742</name>
</gene>
<evidence type="ECO:0000313" key="2">
    <source>
        <dbReference type="Proteomes" id="UP000574390"/>
    </source>
</evidence>
<evidence type="ECO:0000313" key="1">
    <source>
        <dbReference type="EMBL" id="KAF4735981.1"/>
    </source>
</evidence>
<dbReference type="AlphaFoldDB" id="A0A7J6SSX6"/>
<name>A0A7J6SSX6_PEROL</name>
<dbReference type="Proteomes" id="UP000574390">
    <property type="component" value="Unassembled WGS sequence"/>
</dbReference>
<organism evidence="1 2">
    <name type="scientific">Perkinsus olseni</name>
    <name type="common">Perkinsus atlanticus</name>
    <dbReference type="NCBI Taxonomy" id="32597"/>
    <lineage>
        <taxon>Eukaryota</taxon>
        <taxon>Sar</taxon>
        <taxon>Alveolata</taxon>
        <taxon>Perkinsozoa</taxon>
        <taxon>Perkinsea</taxon>
        <taxon>Perkinsida</taxon>
        <taxon>Perkinsidae</taxon>
        <taxon>Perkinsus</taxon>
    </lineage>
</organism>
<reference evidence="1 2" key="1">
    <citation type="submission" date="2020-04" db="EMBL/GenBank/DDBJ databases">
        <title>Perkinsus olseni comparative genomics.</title>
        <authorList>
            <person name="Bogema D.R."/>
        </authorList>
    </citation>
    <scope>NUCLEOTIDE SEQUENCE [LARGE SCALE GENOMIC DNA]</scope>
    <source>
        <strain evidence="1">ATCC PRA-205</strain>
    </source>
</reference>
<protein>
    <submittedName>
        <fullName evidence="1">Uncharacterized protein</fullName>
    </submittedName>
</protein>
<comment type="caution">
    <text evidence="1">The sequence shown here is derived from an EMBL/GenBank/DDBJ whole genome shotgun (WGS) entry which is preliminary data.</text>
</comment>
<proteinExistence type="predicted"/>